<feature type="transmembrane region" description="Helical" evidence="1">
    <location>
        <begin position="21"/>
        <end position="39"/>
    </location>
</feature>
<gene>
    <name evidence="2" type="ORF">GCM10009767_06000</name>
</gene>
<dbReference type="EMBL" id="BAAAOA010000007">
    <property type="protein sequence ID" value="GAA1749874.1"/>
    <property type="molecule type" value="Genomic_DNA"/>
</dbReference>
<evidence type="ECO:0000256" key="1">
    <source>
        <dbReference type="SAM" id="Phobius"/>
    </source>
</evidence>
<accession>A0ABN2K7C8</accession>
<keyword evidence="3" id="KW-1185">Reference proteome</keyword>
<proteinExistence type="predicted"/>
<evidence type="ECO:0000313" key="2">
    <source>
        <dbReference type="EMBL" id="GAA1749874.1"/>
    </source>
</evidence>
<dbReference type="RefSeq" id="WP_344119691.1">
    <property type="nucleotide sequence ID" value="NZ_BAAAOA010000007.1"/>
</dbReference>
<keyword evidence="1" id="KW-0812">Transmembrane</keyword>
<feature type="transmembrane region" description="Helical" evidence="1">
    <location>
        <begin position="45"/>
        <end position="62"/>
    </location>
</feature>
<reference evidence="2 3" key="1">
    <citation type="journal article" date="2019" name="Int. J. Syst. Evol. Microbiol.">
        <title>The Global Catalogue of Microorganisms (GCM) 10K type strain sequencing project: providing services to taxonomists for standard genome sequencing and annotation.</title>
        <authorList>
            <consortium name="The Broad Institute Genomics Platform"/>
            <consortium name="The Broad Institute Genome Sequencing Center for Infectious Disease"/>
            <person name="Wu L."/>
            <person name="Ma J."/>
        </authorList>
    </citation>
    <scope>NUCLEOTIDE SEQUENCE [LARGE SCALE GENOMIC DNA]</scope>
    <source>
        <strain evidence="2 3">JCM 14735</strain>
    </source>
</reference>
<organism evidence="2 3">
    <name type="scientific">Kocuria aegyptia</name>
    <dbReference type="NCBI Taxonomy" id="330943"/>
    <lineage>
        <taxon>Bacteria</taxon>
        <taxon>Bacillati</taxon>
        <taxon>Actinomycetota</taxon>
        <taxon>Actinomycetes</taxon>
        <taxon>Micrococcales</taxon>
        <taxon>Micrococcaceae</taxon>
        <taxon>Kocuria</taxon>
    </lineage>
</organism>
<keyword evidence="1" id="KW-1133">Transmembrane helix</keyword>
<comment type="caution">
    <text evidence="2">The sequence shown here is derived from an EMBL/GenBank/DDBJ whole genome shotgun (WGS) entry which is preliminary data.</text>
</comment>
<protein>
    <submittedName>
        <fullName evidence="2">Uncharacterized protein</fullName>
    </submittedName>
</protein>
<evidence type="ECO:0000313" key="3">
    <source>
        <dbReference type="Proteomes" id="UP001501204"/>
    </source>
</evidence>
<dbReference type="Proteomes" id="UP001501204">
    <property type="component" value="Unassembled WGS sequence"/>
</dbReference>
<sequence>MVVEVVGTVSGAQRFRQAQRSLAVALVSLTIGMLILWPYQEAHRSVAGFVATLLWTLAAIALSSTMMAGSDEEPDDEVAGEGAL</sequence>
<name>A0ABN2K7C8_9MICC</name>
<keyword evidence="1" id="KW-0472">Membrane</keyword>